<dbReference type="AlphaFoldDB" id="A0AAN7GWV8"/>
<reference evidence="4" key="1">
    <citation type="journal article" date="2023" name="Mol. Phylogenet. Evol.">
        <title>Genome-scale phylogeny and comparative genomics of the fungal order Sordariales.</title>
        <authorList>
            <person name="Hensen N."/>
            <person name="Bonometti L."/>
            <person name="Westerberg I."/>
            <person name="Brannstrom I.O."/>
            <person name="Guillou S."/>
            <person name="Cros-Aarteil S."/>
            <person name="Calhoun S."/>
            <person name="Haridas S."/>
            <person name="Kuo A."/>
            <person name="Mondo S."/>
            <person name="Pangilinan J."/>
            <person name="Riley R."/>
            <person name="LaButti K."/>
            <person name="Andreopoulos B."/>
            <person name="Lipzen A."/>
            <person name="Chen C."/>
            <person name="Yan M."/>
            <person name="Daum C."/>
            <person name="Ng V."/>
            <person name="Clum A."/>
            <person name="Steindorff A."/>
            <person name="Ohm R.A."/>
            <person name="Martin F."/>
            <person name="Silar P."/>
            <person name="Natvig D.O."/>
            <person name="Lalanne C."/>
            <person name="Gautier V."/>
            <person name="Ament-Velasquez S.L."/>
            <person name="Kruys A."/>
            <person name="Hutchinson M.I."/>
            <person name="Powell A.J."/>
            <person name="Barry K."/>
            <person name="Miller A.N."/>
            <person name="Grigoriev I.V."/>
            <person name="Debuchy R."/>
            <person name="Gladieux P."/>
            <person name="Hiltunen Thoren M."/>
            <person name="Johannesson H."/>
        </authorList>
    </citation>
    <scope>NUCLEOTIDE SEQUENCE</scope>
    <source>
        <strain evidence="4">CBS 990.96</strain>
    </source>
</reference>
<reference evidence="4" key="2">
    <citation type="submission" date="2023-05" db="EMBL/GenBank/DDBJ databases">
        <authorList>
            <consortium name="Lawrence Berkeley National Laboratory"/>
            <person name="Steindorff A."/>
            <person name="Hensen N."/>
            <person name="Bonometti L."/>
            <person name="Westerberg I."/>
            <person name="Brannstrom I.O."/>
            <person name="Guillou S."/>
            <person name="Cros-Aarteil S."/>
            <person name="Calhoun S."/>
            <person name="Haridas S."/>
            <person name="Kuo A."/>
            <person name="Mondo S."/>
            <person name="Pangilinan J."/>
            <person name="Riley R."/>
            <person name="Labutti K."/>
            <person name="Andreopoulos B."/>
            <person name="Lipzen A."/>
            <person name="Chen C."/>
            <person name="Yanf M."/>
            <person name="Daum C."/>
            <person name="Ng V."/>
            <person name="Clum A."/>
            <person name="Ohm R."/>
            <person name="Martin F."/>
            <person name="Silar P."/>
            <person name="Natvig D."/>
            <person name="Lalanne C."/>
            <person name="Gautier V."/>
            <person name="Ament-Velasquez S.L."/>
            <person name="Kruys A."/>
            <person name="Hutchinson M.I."/>
            <person name="Powell A.J."/>
            <person name="Barry K."/>
            <person name="Miller A.N."/>
            <person name="Grigoriev I.V."/>
            <person name="Debuchy R."/>
            <person name="Gladieux P."/>
            <person name="Thoren M.H."/>
            <person name="Johannesson H."/>
        </authorList>
    </citation>
    <scope>NUCLEOTIDE SEQUENCE</scope>
    <source>
        <strain evidence="4">CBS 990.96</strain>
    </source>
</reference>
<name>A0AAN7GWV8_9PEZI</name>
<comment type="caution">
    <text evidence="4">The sequence shown here is derived from an EMBL/GenBank/DDBJ whole genome shotgun (WGS) entry which is preliminary data.</text>
</comment>
<dbReference type="InterPro" id="IPR052895">
    <property type="entry name" value="HetReg/Transcr_Mod"/>
</dbReference>
<protein>
    <submittedName>
        <fullName evidence="4">Heterokaryon incompatibility protein-domain-containing protein</fullName>
    </submittedName>
</protein>
<feature type="region of interest" description="Disordered" evidence="1">
    <location>
        <begin position="120"/>
        <end position="141"/>
    </location>
</feature>
<dbReference type="PANTHER" id="PTHR24148:SF64">
    <property type="entry name" value="HETEROKARYON INCOMPATIBILITY DOMAIN-CONTAINING PROTEIN"/>
    <property type="match status" value="1"/>
</dbReference>
<dbReference type="Pfam" id="PF06985">
    <property type="entry name" value="HET"/>
    <property type="match status" value="1"/>
</dbReference>
<feature type="compositionally biased region" description="Basic and acidic residues" evidence="1">
    <location>
        <begin position="127"/>
        <end position="141"/>
    </location>
</feature>
<sequence length="723" mass="82225">MGGIFIVPIPIAIPLILIILCLMPAIPISWPAIIFYKTYIGWKREKKPPGEIAKDCGSWIALSIIIPWITVIVLWLMCIAQLFYLPIYLAWLVRALIGLPAEVYNLFLLLKAWRQQEEQQPTSTQSVEKHPDPQHPPEPKRYTFTILPSPTSIRILTIHPAQSLNAPLEGSLSIANLNTYPTYDALSYTWTADPDHDHVSPSTIPSFIALFSSPSSPVVSTLSISQNCALALRRLRHPTQPRKLWIDAICINQSDLSERAAQVSLMARIFCSAKKVVVYTGESDAETDGLYDWLNDIDLDKLSVLPSRSFLTQTTTKNSNIGYDLGWLGIYSDEVTVFLEKAYRVSRGWKERIQKYGRDLWNIYYLRKIPKRPAEPRDLKRVLRSYFSRRWFRRVWVLQEVSLPDLGKVEIICGSKKTSGERGMHLLGMLMKESFEDEELKGLDVWRFFVLLRSRVPKQKGQRTSHLLDILIETKGRECEDPRDKIFGVLNIARGLDGVDLVGEQGFKDGGDNQVSYFDSVAKVYAGHSALFIKRHGPGFFLALIKSESKVKGLPSWSADWTVSWPNQRALRGIDFPARSRVSGEKDKALEFDGPEKDKTGQGRSALKIMRPRIVRGYFAWTGQHDGDEKIQIVEVKQLDRDEVLMEMYPGLAVLLRRETGPVDNEYYTFVRVCPHSLSKEGVERLVANWSRVVVYQENVGCVSEGGSSPRGYLGRTRVWRIV</sequence>
<evidence type="ECO:0000256" key="1">
    <source>
        <dbReference type="SAM" id="MobiDB-lite"/>
    </source>
</evidence>
<dbReference type="EMBL" id="MU865430">
    <property type="protein sequence ID" value="KAK4223339.1"/>
    <property type="molecule type" value="Genomic_DNA"/>
</dbReference>
<evidence type="ECO:0000313" key="4">
    <source>
        <dbReference type="EMBL" id="KAK4223339.1"/>
    </source>
</evidence>
<feature type="transmembrane region" description="Helical" evidence="2">
    <location>
        <begin position="12"/>
        <end position="36"/>
    </location>
</feature>
<evidence type="ECO:0000256" key="2">
    <source>
        <dbReference type="SAM" id="Phobius"/>
    </source>
</evidence>
<dbReference type="Proteomes" id="UP001301958">
    <property type="component" value="Unassembled WGS sequence"/>
</dbReference>
<keyword evidence="5" id="KW-1185">Reference proteome</keyword>
<feature type="transmembrane region" description="Helical" evidence="2">
    <location>
        <begin position="57"/>
        <end position="83"/>
    </location>
</feature>
<keyword evidence="2" id="KW-0812">Transmembrane</keyword>
<keyword evidence="2" id="KW-0472">Membrane</keyword>
<feature type="domain" description="Heterokaryon incompatibility" evidence="3">
    <location>
        <begin position="183"/>
        <end position="400"/>
    </location>
</feature>
<proteinExistence type="predicted"/>
<dbReference type="InterPro" id="IPR010730">
    <property type="entry name" value="HET"/>
</dbReference>
<evidence type="ECO:0000313" key="5">
    <source>
        <dbReference type="Proteomes" id="UP001301958"/>
    </source>
</evidence>
<keyword evidence="2" id="KW-1133">Transmembrane helix</keyword>
<organism evidence="4 5">
    <name type="scientific">Podospora fimiseda</name>
    <dbReference type="NCBI Taxonomy" id="252190"/>
    <lineage>
        <taxon>Eukaryota</taxon>
        <taxon>Fungi</taxon>
        <taxon>Dikarya</taxon>
        <taxon>Ascomycota</taxon>
        <taxon>Pezizomycotina</taxon>
        <taxon>Sordariomycetes</taxon>
        <taxon>Sordariomycetidae</taxon>
        <taxon>Sordariales</taxon>
        <taxon>Podosporaceae</taxon>
        <taxon>Podospora</taxon>
    </lineage>
</organism>
<evidence type="ECO:0000259" key="3">
    <source>
        <dbReference type="Pfam" id="PF06985"/>
    </source>
</evidence>
<accession>A0AAN7GWV8</accession>
<gene>
    <name evidence="4" type="ORF">QBC38DRAFT_53085</name>
</gene>
<dbReference type="PANTHER" id="PTHR24148">
    <property type="entry name" value="ANKYRIN REPEAT DOMAIN-CONTAINING PROTEIN 39 HOMOLOG-RELATED"/>
    <property type="match status" value="1"/>
</dbReference>